<organism evidence="1 2">
    <name type="scientific">Trachymyrmex septentrionalis</name>
    <dbReference type="NCBI Taxonomy" id="34720"/>
    <lineage>
        <taxon>Eukaryota</taxon>
        <taxon>Metazoa</taxon>
        <taxon>Ecdysozoa</taxon>
        <taxon>Arthropoda</taxon>
        <taxon>Hexapoda</taxon>
        <taxon>Insecta</taxon>
        <taxon>Pterygota</taxon>
        <taxon>Neoptera</taxon>
        <taxon>Endopterygota</taxon>
        <taxon>Hymenoptera</taxon>
        <taxon>Apocrita</taxon>
        <taxon>Aculeata</taxon>
        <taxon>Formicoidea</taxon>
        <taxon>Formicidae</taxon>
        <taxon>Myrmicinae</taxon>
        <taxon>Trachymyrmex</taxon>
    </lineage>
</organism>
<dbReference type="Proteomes" id="UP000078541">
    <property type="component" value="Unassembled WGS sequence"/>
</dbReference>
<gene>
    <name evidence="1" type="ORF">ALC56_09716</name>
</gene>
<sequence>MRSRASVSNVHPFLELMRAFLRRNLRGDEVNYNTLAGKRLHYIKIIINKQINYYKRSAINYESVDLSFQVRSTPHSALLHNQKRLFQANAYAFYMRMDR</sequence>
<keyword evidence="2" id="KW-1185">Reference proteome</keyword>
<proteinExistence type="predicted"/>
<evidence type="ECO:0000313" key="1">
    <source>
        <dbReference type="EMBL" id="KYN35925.1"/>
    </source>
</evidence>
<protein>
    <submittedName>
        <fullName evidence="1">Uncharacterized protein</fullName>
    </submittedName>
</protein>
<dbReference type="AlphaFoldDB" id="A0A195F5Q8"/>
<reference evidence="1 2" key="1">
    <citation type="submission" date="2016-03" db="EMBL/GenBank/DDBJ databases">
        <title>Trachymyrmex septentrionalis WGS genome.</title>
        <authorList>
            <person name="Nygaard S."/>
            <person name="Hu H."/>
            <person name="Boomsma J."/>
            <person name="Zhang G."/>
        </authorList>
    </citation>
    <scope>NUCLEOTIDE SEQUENCE [LARGE SCALE GENOMIC DNA]</scope>
    <source>
        <strain evidence="1">Tsep2-gDNA-1</strain>
        <tissue evidence="1">Whole body</tissue>
    </source>
</reference>
<name>A0A195F5Q8_9HYME</name>
<accession>A0A195F5Q8</accession>
<dbReference type="EMBL" id="KQ981768">
    <property type="protein sequence ID" value="KYN35925.1"/>
    <property type="molecule type" value="Genomic_DNA"/>
</dbReference>
<evidence type="ECO:0000313" key="2">
    <source>
        <dbReference type="Proteomes" id="UP000078541"/>
    </source>
</evidence>